<dbReference type="RefSeq" id="WP_130245196.1">
    <property type="nucleotide sequence ID" value="NZ_PPUZ01000032.1"/>
</dbReference>
<dbReference type="EMBL" id="PPUZ01000032">
    <property type="protein sequence ID" value="RZM80313.1"/>
    <property type="molecule type" value="Genomic_DNA"/>
</dbReference>
<dbReference type="PANTHER" id="PTHR43499">
    <property type="entry name" value="ABC TRANSPORTER I FAMILY MEMBER 1"/>
    <property type="match status" value="1"/>
</dbReference>
<evidence type="ECO:0000313" key="8">
    <source>
        <dbReference type="EMBL" id="RZM80313.1"/>
    </source>
</evidence>
<dbReference type="InterPro" id="IPR003439">
    <property type="entry name" value="ABC_transporter-like_ATP-bd"/>
</dbReference>
<keyword evidence="4 8" id="KW-0067">ATP-binding</keyword>
<organism evidence="8 9">
    <name type="scientific">Pseudoalteromonas rubra</name>
    <dbReference type="NCBI Taxonomy" id="43658"/>
    <lineage>
        <taxon>Bacteria</taxon>
        <taxon>Pseudomonadati</taxon>
        <taxon>Pseudomonadota</taxon>
        <taxon>Gammaproteobacteria</taxon>
        <taxon>Alteromonadales</taxon>
        <taxon>Pseudoalteromonadaceae</taxon>
        <taxon>Pseudoalteromonas</taxon>
    </lineage>
</organism>
<sequence length="207" mass="23068">MLEIKSVTCVKQDRCLFESLSFSLQAGQIMQVEGPNGAGKTSLLRIIAGFARADEGQICFEGHDISRDYDTFAESLLFIGHKTGVNQQLTAYENVQYWLQVHGYGAGEEEIYTLLGQLGLVGLEDVPVRTLSAGQQRRVALVRLWLNKARLWILDEPFTALDKKGVALLQQQFESHLANGGAILLTTHQDLTTQFSSLKTLALEYRH</sequence>
<gene>
    <name evidence="8" type="ORF">C3B51_12175</name>
</gene>
<evidence type="ECO:0000256" key="2">
    <source>
        <dbReference type="ARBA" id="ARBA00022741"/>
    </source>
</evidence>
<dbReference type="PROSITE" id="PS50893">
    <property type="entry name" value="ABC_TRANSPORTER_2"/>
    <property type="match status" value="1"/>
</dbReference>
<proteinExistence type="predicted"/>
<dbReference type="Proteomes" id="UP000292345">
    <property type="component" value="Unassembled WGS sequence"/>
</dbReference>
<dbReference type="SMART" id="SM00382">
    <property type="entry name" value="AAA"/>
    <property type="match status" value="1"/>
</dbReference>
<keyword evidence="5" id="KW-1278">Translocase</keyword>
<dbReference type="PROSITE" id="PS00211">
    <property type="entry name" value="ABC_TRANSPORTER_1"/>
    <property type="match status" value="1"/>
</dbReference>
<dbReference type="Gene3D" id="3.40.50.300">
    <property type="entry name" value="P-loop containing nucleotide triphosphate hydrolases"/>
    <property type="match status" value="1"/>
</dbReference>
<reference evidence="8 9" key="1">
    <citation type="submission" date="2018-01" db="EMBL/GenBank/DDBJ databases">
        <title>Co-occurrence of chitin degradation, pigmentation and bioactivity in marine Pseudoalteromonas.</title>
        <authorList>
            <person name="Paulsen S."/>
            <person name="Gram L."/>
            <person name="Machado H."/>
        </authorList>
    </citation>
    <scope>NUCLEOTIDE SEQUENCE [LARGE SCALE GENOMIC DNA]</scope>
    <source>
        <strain evidence="8 9">S1946</strain>
    </source>
</reference>
<keyword evidence="2" id="KW-0547">Nucleotide-binding</keyword>
<evidence type="ECO:0000259" key="7">
    <source>
        <dbReference type="PROSITE" id="PS50893"/>
    </source>
</evidence>
<dbReference type="AlphaFoldDB" id="A0A4Q7EC58"/>
<dbReference type="GO" id="GO:0022857">
    <property type="term" value="F:transmembrane transporter activity"/>
    <property type="evidence" value="ECO:0007669"/>
    <property type="project" value="InterPro"/>
</dbReference>
<keyword evidence="1" id="KW-0813">Transport</keyword>
<evidence type="ECO:0000256" key="1">
    <source>
        <dbReference type="ARBA" id="ARBA00022448"/>
    </source>
</evidence>
<comment type="caution">
    <text evidence="8">The sequence shown here is derived from an EMBL/GenBank/DDBJ whole genome shotgun (WGS) entry which is preliminary data.</text>
</comment>
<dbReference type="SUPFAM" id="SSF52540">
    <property type="entry name" value="P-loop containing nucleoside triphosphate hydrolases"/>
    <property type="match status" value="1"/>
</dbReference>
<protein>
    <submittedName>
        <fullName evidence="8">Heme ABC transporter ATP-binding protein CcmA</fullName>
    </submittedName>
</protein>
<evidence type="ECO:0000313" key="9">
    <source>
        <dbReference type="Proteomes" id="UP000292345"/>
    </source>
</evidence>
<evidence type="ECO:0000256" key="3">
    <source>
        <dbReference type="ARBA" id="ARBA00022748"/>
    </source>
</evidence>
<dbReference type="InterPro" id="IPR027417">
    <property type="entry name" value="P-loop_NTPase"/>
</dbReference>
<accession>A0A4Q7EC58</accession>
<evidence type="ECO:0000256" key="5">
    <source>
        <dbReference type="ARBA" id="ARBA00022967"/>
    </source>
</evidence>
<dbReference type="GO" id="GO:0005524">
    <property type="term" value="F:ATP binding"/>
    <property type="evidence" value="ECO:0007669"/>
    <property type="project" value="UniProtKB-KW"/>
</dbReference>
<dbReference type="NCBIfam" id="NF010061">
    <property type="entry name" value="PRK13538.1"/>
    <property type="match status" value="1"/>
</dbReference>
<evidence type="ECO:0000256" key="6">
    <source>
        <dbReference type="ARBA" id="ARBA00023136"/>
    </source>
</evidence>
<feature type="domain" description="ABC transporter" evidence="7">
    <location>
        <begin position="2"/>
        <end position="203"/>
    </location>
</feature>
<dbReference type="InterPro" id="IPR017871">
    <property type="entry name" value="ABC_transporter-like_CS"/>
</dbReference>
<keyword evidence="6" id="KW-0472">Membrane</keyword>
<dbReference type="GO" id="GO:0017004">
    <property type="term" value="P:cytochrome complex assembly"/>
    <property type="evidence" value="ECO:0007669"/>
    <property type="project" value="UniProtKB-KW"/>
</dbReference>
<dbReference type="GO" id="GO:0016887">
    <property type="term" value="F:ATP hydrolysis activity"/>
    <property type="evidence" value="ECO:0007669"/>
    <property type="project" value="InterPro"/>
</dbReference>
<dbReference type="InterPro" id="IPR003593">
    <property type="entry name" value="AAA+_ATPase"/>
</dbReference>
<dbReference type="PANTHER" id="PTHR43499:SF1">
    <property type="entry name" value="ABC TRANSPORTER I FAMILY MEMBER 1"/>
    <property type="match status" value="1"/>
</dbReference>
<name>A0A4Q7EC58_9GAMM</name>
<dbReference type="InterPro" id="IPR005895">
    <property type="entry name" value="ABC_transptr_haem_export_CcmA"/>
</dbReference>
<dbReference type="NCBIfam" id="TIGR01189">
    <property type="entry name" value="ccmA"/>
    <property type="match status" value="1"/>
</dbReference>
<dbReference type="Pfam" id="PF00005">
    <property type="entry name" value="ABC_tran"/>
    <property type="match status" value="1"/>
</dbReference>
<evidence type="ECO:0000256" key="4">
    <source>
        <dbReference type="ARBA" id="ARBA00022840"/>
    </source>
</evidence>
<keyword evidence="3" id="KW-0201">Cytochrome c-type biogenesis</keyword>